<feature type="region of interest" description="Disordered" evidence="1">
    <location>
        <begin position="188"/>
        <end position="245"/>
    </location>
</feature>
<organism evidence="2 3">
    <name type="scientific">Ambispora leptoticha</name>
    <dbReference type="NCBI Taxonomy" id="144679"/>
    <lineage>
        <taxon>Eukaryota</taxon>
        <taxon>Fungi</taxon>
        <taxon>Fungi incertae sedis</taxon>
        <taxon>Mucoromycota</taxon>
        <taxon>Glomeromycotina</taxon>
        <taxon>Glomeromycetes</taxon>
        <taxon>Archaeosporales</taxon>
        <taxon>Ambisporaceae</taxon>
        <taxon>Ambispora</taxon>
    </lineage>
</organism>
<name>A0A9N9G273_9GLOM</name>
<dbReference type="Gene3D" id="2.40.70.10">
    <property type="entry name" value="Acid Proteases"/>
    <property type="match status" value="1"/>
</dbReference>
<evidence type="ECO:0000256" key="1">
    <source>
        <dbReference type="SAM" id="MobiDB-lite"/>
    </source>
</evidence>
<dbReference type="EMBL" id="CAJVPS010002594">
    <property type="protein sequence ID" value="CAG8572279.1"/>
    <property type="molecule type" value="Genomic_DNA"/>
</dbReference>
<gene>
    <name evidence="2" type="ORF">ALEPTO_LOCUS6869</name>
</gene>
<dbReference type="AlphaFoldDB" id="A0A9N9G273"/>
<evidence type="ECO:0000313" key="2">
    <source>
        <dbReference type="EMBL" id="CAG8572279.1"/>
    </source>
</evidence>
<feature type="compositionally biased region" description="Acidic residues" evidence="1">
    <location>
        <begin position="191"/>
        <end position="208"/>
    </location>
</feature>
<dbReference type="InterPro" id="IPR021109">
    <property type="entry name" value="Peptidase_aspartic_dom_sf"/>
</dbReference>
<feature type="compositionally biased region" description="Polar residues" evidence="1">
    <location>
        <begin position="212"/>
        <end position="238"/>
    </location>
</feature>
<dbReference type="SUPFAM" id="SSF50630">
    <property type="entry name" value="Acid proteases"/>
    <property type="match status" value="1"/>
</dbReference>
<dbReference type="OrthoDB" id="2341976at2759"/>
<dbReference type="Proteomes" id="UP000789508">
    <property type="component" value="Unassembled WGS sequence"/>
</dbReference>
<sequence>MTVTYNNEQEKCRRWWGIAQKIEMEMQLHVNTLLLEKLALNFKFNNLHQSYEILTMDEQLKNLAELEAYALTTGIAEFTIDENGNPISQARPKKITPKVSPKDTEEILAYRQLKLIQDAGYSDFDDFFKARDNYFRSKAHLSNKPQVPPKPKRLTMAQQKQIDNKNDEMLSDMASRWSLNDLVSNLAEYDKNEDEENNYSEDYNDLDNYENMTRSSRDTSISNQSLNPAVSSQNNSVSRPKMSKEELAQARMIKRQAIASLANKAVIGMTTQIHITDLLKMVSPAMHVELQKAFMGKDDISSEPIQMANLAEQGSEMPQATVAYVSGYIDNVKFNNGILDTGSNVDMIDDEFFNSLGFNIDQKARFQVKVAGSKTILIGEKKNIPISIGDITNPGNFLVIKNLEYLIVLGMSWIKQVKGIIDTNKDQFQMIIDGKTSYVPIQTERICKSEGSLFCNNLAIQDFELKKISSS</sequence>
<keyword evidence="3" id="KW-1185">Reference proteome</keyword>
<reference evidence="2" key="1">
    <citation type="submission" date="2021-06" db="EMBL/GenBank/DDBJ databases">
        <authorList>
            <person name="Kallberg Y."/>
            <person name="Tangrot J."/>
            <person name="Rosling A."/>
        </authorList>
    </citation>
    <scope>NUCLEOTIDE SEQUENCE</scope>
    <source>
        <strain evidence="2">FL130A</strain>
    </source>
</reference>
<protein>
    <submittedName>
        <fullName evidence="2">6656_t:CDS:1</fullName>
    </submittedName>
</protein>
<evidence type="ECO:0000313" key="3">
    <source>
        <dbReference type="Proteomes" id="UP000789508"/>
    </source>
</evidence>
<accession>A0A9N9G273</accession>
<comment type="caution">
    <text evidence="2">The sequence shown here is derived from an EMBL/GenBank/DDBJ whole genome shotgun (WGS) entry which is preliminary data.</text>
</comment>
<proteinExistence type="predicted"/>
<dbReference type="CDD" id="cd00303">
    <property type="entry name" value="retropepsin_like"/>
    <property type="match status" value="1"/>
</dbReference>